<name>A0A1H2ZVW4_9GAMM</name>
<organism evidence="7 8">
    <name type="scientific">Marinobacter mobilis</name>
    <dbReference type="NCBI Taxonomy" id="488533"/>
    <lineage>
        <taxon>Bacteria</taxon>
        <taxon>Pseudomonadati</taxon>
        <taxon>Pseudomonadota</taxon>
        <taxon>Gammaproteobacteria</taxon>
        <taxon>Pseudomonadales</taxon>
        <taxon>Marinobacteraceae</taxon>
        <taxon>Marinobacter</taxon>
    </lineage>
</organism>
<protein>
    <submittedName>
        <fullName evidence="7">Uncharacterized membrane protein</fullName>
    </submittedName>
</protein>
<gene>
    <name evidence="7" type="ORF">SAMN04487960_10797</name>
</gene>
<evidence type="ECO:0000256" key="4">
    <source>
        <dbReference type="ARBA" id="ARBA00023136"/>
    </source>
</evidence>
<feature type="transmembrane region" description="Helical" evidence="5">
    <location>
        <begin position="158"/>
        <end position="177"/>
    </location>
</feature>
<feature type="transmembrane region" description="Helical" evidence="5">
    <location>
        <begin position="40"/>
        <end position="61"/>
    </location>
</feature>
<feature type="transmembrane region" description="Helical" evidence="5">
    <location>
        <begin position="73"/>
        <end position="93"/>
    </location>
</feature>
<comment type="subcellular location">
    <subcellularLocation>
        <location evidence="1">Membrane</location>
        <topology evidence="1">Multi-pass membrane protein</topology>
    </subcellularLocation>
</comment>
<sequence length="191" mass="20667">MTILIIGLVLFLGIHSLSIVNEPLRNRMAQSMGEWPFKGLYSVVSAAGLIAIIWGYGLARLDPVALYNPPTGLRHLAMALLIPVFPLLLSAYLPGRIKTTLKHPMLVAVKLWALAHLLANGMAHDVLLFGSFLAWAVVDRISLKRRQPRANPALPATAMNDIIAVVAGLALYAVFAMELHARLIGVAPIAL</sequence>
<keyword evidence="2 5" id="KW-0812">Transmembrane</keyword>
<dbReference type="EMBL" id="FNNE01000007">
    <property type="protein sequence ID" value="SDX21690.1"/>
    <property type="molecule type" value="Genomic_DNA"/>
</dbReference>
<dbReference type="OrthoDB" id="5293641at2"/>
<accession>A0A1H2ZVW4</accession>
<keyword evidence="3 5" id="KW-1133">Transmembrane helix</keyword>
<evidence type="ECO:0000256" key="5">
    <source>
        <dbReference type="SAM" id="Phobius"/>
    </source>
</evidence>
<evidence type="ECO:0000256" key="3">
    <source>
        <dbReference type="ARBA" id="ARBA00022989"/>
    </source>
</evidence>
<keyword evidence="8" id="KW-1185">Reference proteome</keyword>
<proteinExistence type="predicted"/>
<dbReference type="Pfam" id="PF07298">
    <property type="entry name" value="NnrU"/>
    <property type="match status" value="1"/>
</dbReference>
<dbReference type="InterPro" id="IPR009915">
    <property type="entry name" value="NnrU_dom"/>
</dbReference>
<evidence type="ECO:0000313" key="7">
    <source>
        <dbReference type="EMBL" id="SDX21690.1"/>
    </source>
</evidence>
<dbReference type="AlphaFoldDB" id="A0A1H2ZVW4"/>
<feature type="transmembrane region" description="Helical" evidence="5">
    <location>
        <begin position="113"/>
        <end position="138"/>
    </location>
</feature>
<reference evidence="7 8" key="1">
    <citation type="submission" date="2016-10" db="EMBL/GenBank/DDBJ databases">
        <authorList>
            <person name="de Groot N.N."/>
        </authorList>
    </citation>
    <scope>NUCLEOTIDE SEQUENCE [LARGE SCALE GENOMIC DNA]</scope>
    <source>
        <strain evidence="7 8">CGMCC 1.7059</strain>
    </source>
</reference>
<dbReference type="Proteomes" id="UP000199675">
    <property type="component" value="Unassembled WGS sequence"/>
</dbReference>
<evidence type="ECO:0000259" key="6">
    <source>
        <dbReference type="Pfam" id="PF07298"/>
    </source>
</evidence>
<dbReference type="STRING" id="488533.SAMN04487960_10797"/>
<evidence type="ECO:0000256" key="2">
    <source>
        <dbReference type="ARBA" id="ARBA00022692"/>
    </source>
</evidence>
<dbReference type="RefSeq" id="WP_091814401.1">
    <property type="nucleotide sequence ID" value="NZ_FNNE01000007.1"/>
</dbReference>
<evidence type="ECO:0000313" key="8">
    <source>
        <dbReference type="Proteomes" id="UP000199675"/>
    </source>
</evidence>
<dbReference type="GO" id="GO:0016020">
    <property type="term" value="C:membrane"/>
    <property type="evidence" value="ECO:0007669"/>
    <property type="project" value="UniProtKB-SubCell"/>
</dbReference>
<keyword evidence="4 5" id="KW-0472">Membrane</keyword>
<evidence type="ECO:0000256" key="1">
    <source>
        <dbReference type="ARBA" id="ARBA00004141"/>
    </source>
</evidence>
<feature type="domain" description="NnrU" evidence="6">
    <location>
        <begin position="3"/>
        <end position="188"/>
    </location>
</feature>